<dbReference type="GO" id="GO:0050660">
    <property type="term" value="F:flavin adenine dinucleotide binding"/>
    <property type="evidence" value="ECO:0007669"/>
    <property type="project" value="InterPro"/>
</dbReference>
<comment type="catalytic activity">
    <reaction evidence="10">
        <text>3-methylbutanoyl-CoA + oxidized [electron-transfer flavoprotein] + H(+) = 3-methylbut-2-enoyl-CoA + reduced [electron-transfer flavoprotein]</text>
        <dbReference type="Rhea" id="RHEA:12276"/>
        <dbReference type="Rhea" id="RHEA-COMP:10685"/>
        <dbReference type="Rhea" id="RHEA-COMP:10686"/>
        <dbReference type="ChEBI" id="CHEBI:15378"/>
        <dbReference type="ChEBI" id="CHEBI:57344"/>
        <dbReference type="ChEBI" id="CHEBI:57345"/>
        <dbReference type="ChEBI" id="CHEBI:57692"/>
        <dbReference type="ChEBI" id="CHEBI:58307"/>
        <dbReference type="EC" id="1.3.8.4"/>
    </reaction>
</comment>
<evidence type="ECO:0000259" key="15">
    <source>
        <dbReference type="Pfam" id="PF00441"/>
    </source>
</evidence>
<dbReference type="EC" id="1.3.8.4" evidence="4"/>
<dbReference type="Gene3D" id="2.40.110.10">
    <property type="entry name" value="Butyryl-CoA Dehydrogenase, subunit A, domain 2"/>
    <property type="match status" value="1"/>
</dbReference>
<evidence type="ECO:0000256" key="12">
    <source>
        <dbReference type="PIRSR" id="PIRSR634183-2"/>
    </source>
</evidence>
<reference evidence="18 20" key="1">
    <citation type="submission" date="2014-11" db="EMBL/GenBank/DDBJ databases">
        <title>Draft Genome Sequences of Xanthomonas vesicatoria Strains from the Balkan Peninsula.</title>
        <authorList>
            <person name="Vancheva T."/>
            <person name="Lefeuvre P."/>
            <person name="Bogatzevska N."/>
            <person name="Moncheva P."/>
            <person name="Koebnik R."/>
        </authorList>
    </citation>
    <scope>NUCLEOTIDE SEQUENCE [LARGE SCALE GENOMIC DNA]</scope>
    <source>
        <strain evidence="18 20">53M</strain>
    </source>
</reference>
<evidence type="ECO:0000256" key="7">
    <source>
        <dbReference type="ARBA" id="ARBA00022827"/>
    </source>
</evidence>
<dbReference type="FunFam" id="1.10.540.10:FF:000022">
    <property type="entry name" value="Isovaleryl-CoA dehydrogenase isoform 2"/>
    <property type="match status" value="1"/>
</dbReference>
<evidence type="ECO:0000313" key="20">
    <source>
        <dbReference type="Proteomes" id="UP000030969"/>
    </source>
</evidence>
<protein>
    <recommendedName>
        <fullName evidence="5">Isovaleryl-CoA dehydrogenase, mitochondrial</fullName>
        <ecNumber evidence="4">1.3.8.4</ecNumber>
    </recommendedName>
</protein>
<name>A0AAJ0N531_9XANT</name>
<dbReference type="Proteomes" id="UP000030969">
    <property type="component" value="Unassembled WGS sequence"/>
</dbReference>
<dbReference type="InterPro" id="IPR037069">
    <property type="entry name" value="AcylCoA_DH/ox_N_sf"/>
</dbReference>
<comment type="pathway">
    <text evidence="2">Amino-acid degradation; L-leucine degradation; (S)-3-hydroxy-3-methylglutaryl-CoA from 3-isovaleryl-CoA: step 1/3.</text>
</comment>
<dbReference type="InterPro" id="IPR006091">
    <property type="entry name" value="Acyl-CoA_Oxase/DH_mid-dom"/>
</dbReference>
<dbReference type="CDD" id="cd01156">
    <property type="entry name" value="IVD"/>
    <property type="match status" value="1"/>
</dbReference>
<feature type="domain" description="Acyl-CoA dehydrogenase/oxidase C-terminal" evidence="15">
    <location>
        <begin position="234"/>
        <end position="382"/>
    </location>
</feature>
<dbReference type="InterPro" id="IPR034183">
    <property type="entry name" value="IVD"/>
</dbReference>
<evidence type="ECO:0000256" key="11">
    <source>
        <dbReference type="PIRSR" id="PIRSR634183-1"/>
    </source>
</evidence>
<organism evidence="18 20">
    <name type="scientific">Xanthomonas vesicatoria</name>
    <dbReference type="NCBI Taxonomy" id="56460"/>
    <lineage>
        <taxon>Bacteria</taxon>
        <taxon>Pseudomonadati</taxon>
        <taxon>Pseudomonadota</taxon>
        <taxon>Gammaproteobacteria</taxon>
        <taxon>Lysobacterales</taxon>
        <taxon>Lysobacteraceae</taxon>
        <taxon>Xanthomonas</taxon>
    </lineage>
</organism>
<keyword evidence="7 13" id="KW-0274">FAD</keyword>
<evidence type="ECO:0000256" key="3">
    <source>
        <dbReference type="ARBA" id="ARBA00009347"/>
    </source>
</evidence>
<dbReference type="AlphaFoldDB" id="A0AAJ0N531"/>
<dbReference type="Proteomes" id="UP001430544">
    <property type="component" value="Unassembled WGS sequence"/>
</dbReference>
<feature type="binding site" evidence="13">
    <location>
        <position position="273"/>
    </location>
    <ligand>
        <name>FAD</name>
        <dbReference type="ChEBI" id="CHEBI:57692"/>
    </ligand>
</feature>
<dbReference type="GO" id="GO:0008470">
    <property type="term" value="F:3-methylbutanoyl-CoA dehydrogenase activity"/>
    <property type="evidence" value="ECO:0007669"/>
    <property type="project" value="UniProtKB-EC"/>
</dbReference>
<dbReference type="FunFam" id="2.40.110.10:FF:000004">
    <property type="entry name" value="Isovaleryl-CoA dehydrogenase, mitochondrial"/>
    <property type="match status" value="1"/>
</dbReference>
<evidence type="ECO:0000256" key="5">
    <source>
        <dbReference type="ARBA" id="ARBA00018258"/>
    </source>
</evidence>
<comment type="caution">
    <text evidence="18">The sequence shown here is derived from an EMBL/GenBank/DDBJ whole genome shotgun (WGS) entry which is preliminary data.</text>
</comment>
<proteinExistence type="inferred from homology"/>
<feature type="binding site" evidence="13">
    <location>
        <begin position="128"/>
        <end position="137"/>
    </location>
    <ligand>
        <name>FAD</name>
        <dbReference type="ChEBI" id="CHEBI:57692"/>
    </ligand>
</feature>
<evidence type="ECO:0000313" key="19">
    <source>
        <dbReference type="EMBL" id="MCC8622779.1"/>
    </source>
</evidence>
<feature type="domain" description="Acyl-CoA dehydrogenase/oxidase N-terminal" evidence="17">
    <location>
        <begin position="12"/>
        <end position="123"/>
    </location>
</feature>
<evidence type="ECO:0000313" key="21">
    <source>
        <dbReference type="Proteomes" id="UP001430544"/>
    </source>
</evidence>
<dbReference type="PIRSF" id="PIRSF016578">
    <property type="entry name" value="HsaA"/>
    <property type="match status" value="1"/>
</dbReference>
<comment type="cofactor">
    <cofactor evidence="1 13 14">
        <name>FAD</name>
        <dbReference type="ChEBI" id="CHEBI:57692"/>
    </cofactor>
</comment>
<dbReference type="PROSITE" id="PS00072">
    <property type="entry name" value="ACYL_COA_DH_1"/>
    <property type="match status" value="1"/>
</dbReference>
<evidence type="ECO:0000256" key="4">
    <source>
        <dbReference type="ARBA" id="ARBA00012044"/>
    </source>
</evidence>
<keyword evidence="9 14" id="KW-0560">Oxidoreductase</keyword>
<evidence type="ECO:0000313" key="18">
    <source>
        <dbReference type="EMBL" id="KHM96837.1"/>
    </source>
</evidence>
<gene>
    <name evidence="19" type="ORF">LN473_12405</name>
    <name evidence="18" type="ORF">OR61_05275</name>
</gene>
<keyword evidence="8" id="KW-0809">Transit peptide</keyword>
<feature type="binding site" evidence="13">
    <location>
        <position position="284"/>
    </location>
    <ligand>
        <name>FAD</name>
        <dbReference type="ChEBI" id="CHEBI:57692"/>
    </ligand>
</feature>
<dbReference type="RefSeq" id="WP_039427968.1">
    <property type="nucleotide sequence ID" value="NZ_CP018470.1"/>
</dbReference>
<dbReference type="EMBL" id="JAJIUN010000050">
    <property type="protein sequence ID" value="MCC8622779.1"/>
    <property type="molecule type" value="Genomic_DNA"/>
</dbReference>
<dbReference type="InterPro" id="IPR009075">
    <property type="entry name" value="AcylCo_DH/oxidase_C"/>
</dbReference>
<evidence type="ECO:0000256" key="1">
    <source>
        <dbReference type="ARBA" id="ARBA00001974"/>
    </source>
</evidence>
<feature type="active site" description="Proton acceptor" evidence="11">
    <location>
        <position position="247"/>
    </location>
</feature>
<feature type="binding site" evidence="12">
    <location>
        <position position="137"/>
    </location>
    <ligand>
        <name>substrate</name>
    </ligand>
</feature>
<feature type="binding site" evidence="12">
    <location>
        <begin position="245"/>
        <end position="248"/>
    </location>
    <ligand>
        <name>substrate</name>
    </ligand>
</feature>
<reference evidence="19" key="2">
    <citation type="submission" date="2021-11" db="EMBL/GenBank/DDBJ databases">
        <title>Genome resources and taxonomic validation of 89 Xanthomonas strains.</title>
        <authorList>
            <person name="Tambong J.T."/>
        </authorList>
    </citation>
    <scope>NUCLEOTIDE SEQUENCE</scope>
    <source>
        <strain evidence="19">Bv 5-4A</strain>
    </source>
</reference>
<evidence type="ECO:0000256" key="2">
    <source>
        <dbReference type="ARBA" id="ARBA00004898"/>
    </source>
</evidence>
<dbReference type="GO" id="GO:0006552">
    <property type="term" value="P:L-leucine catabolic process"/>
    <property type="evidence" value="ECO:0007669"/>
    <property type="project" value="TreeGrafter"/>
</dbReference>
<evidence type="ECO:0000256" key="6">
    <source>
        <dbReference type="ARBA" id="ARBA00022630"/>
    </source>
</evidence>
<feature type="binding site" evidence="12">
    <location>
        <begin position="368"/>
        <end position="369"/>
    </location>
    <ligand>
        <name>substrate</name>
    </ligand>
</feature>
<comment type="similarity">
    <text evidence="3 14">Belongs to the acyl-CoA dehydrogenase family.</text>
</comment>
<dbReference type="InterPro" id="IPR036250">
    <property type="entry name" value="AcylCo_DH-like_C"/>
</dbReference>
<feature type="binding site" evidence="13">
    <location>
        <begin position="161"/>
        <end position="163"/>
    </location>
    <ligand>
        <name>FAD</name>
        <dbReference type="ChEBI" id="CHEBI:57692"/>
    </ligand>
</feature>
<sequence length="387" mass="41534">MHVPSLNFELGEEIDLLRESVAAFASHHIAPLAAAADQDNVFPAQLWRLFGEQGLLGLTVEEEYGGSGMGYLAHVVAMEEISRAGGAIGLSYGAHSNLCLNQLRKNASEEQKQRYLSKLCTGEHVGALAMSEAGSGSDVVSMKLRADARGDRFVLNGSKMWITNGPDADVLVVYAKTDPDAGARGITAFIVEKGMPGFSTAQKLDKLGMRGSNTCELVFTDCEVPAENVLGTLNGGVRVLMSGLDFERVVLAGGPLGLMAAAMDVVLPYVHERKQFGEPIGTFQLMQAKLADMYVGLNACRAYVYAVARACDAGRTTRQDAAGAILYAAEKATWLTGQAIQVLGGNGYINDYPTGRLWRDAKLYEIGAGTSEIRRMLIGRELFERTA</sequence>
<dbReference type="Gene3D" id="1.10.540.10">
    <property type="entry name" value="Acyl-CoA dehydrogenase/oxidase, N-terminal domain"/>
    <property type="match status" value="1"/>
</dbReference>
<dbReference type="PANTHER" id="PTHR43884">
    <property type="entry name" value="ACYL-COA DEHYDROGENASE"/>
    <property type="match status" value="1"/>
</dbReference>
<evidence type="ECO:0000256" key="8">
    <source>
        <dbReference type="ARBA" id="ARBA00022946"/>
    </source>
</evidence>
<feature type="binding site" evidence="13">
    <location>
        <begin position="370"/>
        <end position="372"/>
    </location>
    <ligand>
        <name>FAD</name>
        <dbReference type="ChEBI" id="CHEBI:57692"/>
    </ligand>
</feature>
<feature type="domain" description="Acyl-CoA oxidase/dehydrogenase middle" evidence="16">
    <location>
        <begin position="127"/>
        <end position="222"/>
    </location>
</feature>
<dbReference type="EMBL" id="JSYJ01000020">
    <property type="protein sequence ID" value="KHM96837.1"/>
    <property type="molecule type" value="Genomic_DNA"/>
</dbReference>
<dbReference type="SUPFAM" id="SSF47203">
    <property type="entry name" value="Acyl-CoA dehydrogenase C-terminal domain-like"/>
    <property type="match status" value="1"/>
</dbReference>
<dbReference type="InterPro" id="IPR006089">
    <property type="entry name" value="Acyl-CoA_DH_CS"/>
</dbReference>
<evidence type="ECO:0000259" key="17">
    <source>
        <dbReference type="Pfam" id="PF02771"/>
    </source>
</evidence>
<dbReference type="PANTHER" id="PTHR43884:SF12">
    <property type="entry name" value="ISOVALERYL-COA DEHYDROGENASE, MITOCHONDRIAL-RELATED"/>
    <property type="match status" value="1"/>
</dbReference>
<dbReference type="Pfam" id="PF00441">
    <property type="entry name" value="Acyl-CoA_dh_1"/>
    <property type="match status" value="1"/>
</dbReference>
<dbReference type="InterPro" id="IPR009100">
    <property type="entry name" value="AcylCoA_DH/oxidase_NM_dom_sf"/>
</dbReference>
<keyword evidence="6 14" id="KW-0285">Flavoprotein</keyword>
<dbReference type="InterPro" id="IPR013786">
    <property type="entry name" value="AcylCoA_DH/ox_N"/>
</dbReference>
<evidence type="ECO:0000256" key="10">
    <source>
        <dbReference type="ARBA" id="ARBA00052875"/>
    </source>
</evidence>
<dbReference type="InterPro" id="IPR046373">
    <property type="entry name" value="Acyl-CoA_Oxase/DH_mid-dom_sf"/>
</dbReference>
<dbReference type="PROSITE" id="PS00073">
    <property type="entry name" value="ACYL_COA_DH_2"/>
    <property type="match status" value="1"/>
</dbReference>
<evidence type="ECO:0000256" key="14">
    <source>
        <dbReference type="RuleBase" id="RU362125"/>
    </source>
</evidence>
<dbReference type="SUPFAM" id="SSF56645">
    <property type="entry name" value="Acyl-CoA dehydrogenase NM domain-like"/>
    <property type="match status" value="1"/>
</dbReference>
<dbReference type="Pfam" id="PF02771">
    <property type="entry name" value="Acyl-CoA_dh_N"/>
    <property type="match status" value="1"/>
</dbReference>
<feature type="binding site" evidence="13">
    <location>
        <begin position="341"/>
        <end position="345"/>
    </location>
    <ligand>
        <name>FAD</name>
        <dbReference type="ChEBI" id="CHEBI:57692"/>
    </ligand>
</feature>
<dbReference type="FunFam" id="1.20.140.10:FF:000003">
    <property type="entry name" value="isovaleryl-CoA dehydrogenase, mitochondrial"/>
    <property type="match status" value="1"/>
</dbReference>
<evidence type="ECO:0000259" key="16">
    <source>
        <dbReference type="Pfam" id="PF02770"/>
    </source>
</evidence>
<evidence type="ECO:0000256" key="13">
    <source>
        <dbReference type="PIRSR" id="PIRSR634183-3"/>
    </source>
</evidence>
<keyword evidence="21" id="KW-1185">Reference proteome</keyword>
<dbReference type="Pfam" id="PF02770">
    <property type="entry name" value="Acyl-CoA_dh_M"/>
    <property type="match status" value="1"/>
</dbReference>
<evidence type="ECO:0000256" key="9">
    <source>
        <dbReference type="ARBA" id="ARBA00023002"/>
    </source>
</evidence>
<accession>A0AAJ0N531</accession>
<dbReference type="Gene3D" id="1.20.140.10">
    <property type="entry name" value="Butyryl-CoA Dehydrogenase, subunit A, domain 3"/>
    <property type="match status" value="1"/>
</dbReference>